<comment type="caution">
    <text evidence="2">The sequence shown here is derived from an EMBL/GenBank/DDBJ whole genome shotgun (WGS) entry which is preliminary data.</text>
</comment>
<dbReference type="Proteomes" id="UP000280726">
    <property type="component" value="Unassembled WGS sequence"/>
</dbReference>
<name>A0A3N4ZAT9_9MICO</name>
<evidence type="ECO:0000313" key="2">
    <source>
        <dbReference type="EMBL" id="RPF28360.1"/>
    </source>
</evidence>
<dbReference type="AlphaFoldDB" id="A0A3N4ZAT9"/>
<sequence>MRRDAWTRWIPAIVVPAAIGAGSLVVAGQAGAAVDLPDLTAEEVLVMAAEHEVESFSGAFEQTSDLGLPELPGGFAGPGDPSAGPSGADPAAVVGEVLAALTQDRSGRIYADGPERVRVQLLDRFDQVDLVRSGTQVWLYDSAENTATHLTLPADAVPGGATTGHSLTPEEVAARFVAAAEDGADLTVGEDRLVAGRPAYELVVDPRTEDTLVDSVSLAVDAETGFPLAVTVRAVGQQDPALSLAYTSFDPVAPDAGLFAFEPPEGAEVVEKELPEGLADGLPENPHGVDRSHPGLPGDDATAGPRDLAAAEGFGLEGSGWDAVVVAPAGTDLLDDPLLDQLTTEVDDGRALSTSLLTVLLTDDGRVLAGAVPLERLLAVAAS</sequence>
<evidence type="ECO:0000313" key="3">
    <source>
        <dbReference type="Proteomes" id="UP000280726"/>
    </source>
</evidence>
<dbReference type="InterPro" id="IPR029046">
    <property type="entry name" value="LolA/LolB/LppX"/>
</dbReference>
<dbReference type="InterPro" id="IPR052944">
    <property type="entry name" value="Sporulation_related"/>
</dbReference>
<evidence type="ECO:0000256" key="1">
    <source>
        <dbReference type="SAM" id="MobiDB-lite"/>
    </source>
</evidence>
<dbReference type="SUPFAM" id="SSF89392">
    <property type="entry name" value="Prokaryotic lipoproteins and lipoprotein localization factors"/>
    <property type="match status" value="1"/>
</dbReference>
<dbReference type="PANTHER" id="PTHR37507:SF2">
    <property type="entry name" value="SPORULATION PROTEIN YDCC"/>
    <property type="match status" value="1"/>
</dbReference>
<dbReference type="Gene3D" id="2.50.20.10">
    <property type="entry name" value="Lipoprotein localisation LolA/LolB/LppX"/>
    <property type="match status" value="1"/>
</dbReference>
<accession>A0A3N4ZAT9</accession>
<keyword evidence="3" id="KW-1185">Reference proteome</keyword>
<dbReference type="EMBL" id="RKRA01000001">
    <property type="protein sequence ID" value="RPF28360.1"/>
    <property type="molecule type" value="Genomic_DNA"/>
</dbReference>
<proteinExistence type="predicted"/>
<dbReference type="OrthoDB" id="4822274at2"/>
<organism evidence="2 3">
    <name type="scientific">Georgenia muralis</name>
    <dbReference type="NCBI Taxonomy" id="154117"/>
    <lineage>
        <taxon>Bacteria</taxon>
        <taxon>Bacillati</taxon>
        <taxon>Actinomycetota</taxon>
        <taxon>Actinomycetes</taxon>
        <taxon>Micrococcales</taxon>
        <taxon>Bogoriellaceae</taxon>
        <taxon>Georgenia</taxon>
    </lineage>
</organism>
<reference evidence="2 3" key="1">
    <citation type="submission" date="2018-11" db="EMBL/GenBank/DDBJ databases">
        <title>Sequencing the genomes of 1000 actinobacteria strains.</title>
        <authorList>
            <person name="Klenk H.-P."/>
        </authorList>
    </citation>
    <scope>NUCLEOTIDE SEQUENCE [LARGE SCALE GENOMIC DNA]</scope>
    <source>
        <strain evidence="2 3">DSM 14418</strain>
    </source>
</reference>
<dbReference type="RefSeq" id="WP_123918523.1">
    <property type="nucleotide sequence ID" value="NZ_RKRA01000001.1"/>
</dbReference>
<dbReference type="PANTHER" id="PTHR37507">
    <property type="entry name" value="SPORULATION PROTEIN YDCC"/>
    <property type="match status" value="1"/>
</dbReference>
<feature type="region of interest" description="Disordered" evidence="1">
    <location>
        <begin position="277"/>
        <end position="303"/>
    </location>
</feature>
<protein>
    <submittedName>
        <fullName evidence="2">Outer membrane lipoprotein-sorting protein</fullName>
    </submittedName>
</protein>
<gene>
    <name evidence="2" type="ORF">EDD32_2886</name>
</gene>
<keyword evidence="2" id="KW-0449">Lipoprotein</keyword>